<keyword evidence="4" id="KW-0967">Endosome</keyword>
<organism evidence="9 10">
    <name type="scientific">Psylliodes chrysocephalus</name>
    <dbReference type="NCBI Taxonomy" id="3402493"/>
    <lineage>
        <taxon>Eukaryota</taxon>
        <taxon>Metazoa</taxon>
        <taxon>Ecdysozoa</taxon>
        <taxon>Arthropoda</taxon>
        <taxon>Hexapoda</taxon>
        <taxon>Insecta</taxon>
        <taxon>Pterygota</taxon>
        <taxon>Neoptera</taxon>
        <taxon>Endopterygota</taxon>
        <taxon>Coleoptera</taxon>
        <taxon>Polyphaga</taxon>
        <taxon>Cucujiformia</taxon>
        <taxon>Chrysomeloidea</taxon>
        <taxon>Chrysomelidae</taxon>
        <taxon>Galerucinae</taxon>
        <taxon>Alticini</taxon>
        <taxon>Psylliodes</taxon>
    </lineage>
</organism>
<keyword evidence="5 7" id="KW-0653">Protein transport</keyword>
<evidence type="ECO:0000256" key="4">
    <source>
        <dbReference type="ARBA" id="ARBA00022753"/>
    </source>
</evidence>
<sequence>MLPRLFKLDGDIRKHQINTLKIFNDNVVEIVEGEEYDIHFNSGGNKLCLKISLGQEFPKEKPLLKIVPTVIHHWITGDGDVKSAPGLLNFTVHSDLGRVVQAIIREFQRNPPPIALNHSANISPTVTINGEIRASPVSYQTFPNIKNFSPPPQLGHMSSLVHQSVALPELSALSLEELQFLNENSDRQDDFIDELPPIREQNKALDDLILQVEEMAVANLSKTEKLEEIKSDIDSRMETIAKLAFENERLYSMYQQLSDKYAPRNIQEALKLAAEKADKDSEKVAESFLNGEIDVDKFLSDFIKIKTVSQSRKTKEEKLGQQLDRLEKAGF</sequence>
<dbReference type="Proteomes" id="UP001153636">
    <property type="component" value="Chromosome 9"/>
</dbReference>
<evidence type="ECO:0000256" key="5">
    <source>
        <dbReference type="ARBA" id="ARBA00022927"/>
    </source>
</evidence>
<dbReference type="InterPro" id="IPR029012">
    <property type="entry name" value="Helix_hairpin_bin_sf"/>
</dbReference>
<comment type="similarity">
    <text evidence="2">Belongs to the VPS37 family.</text>
</comment>
<dbReference type="EMBL" id="OV651821">
    <property type="protein sequence ID" value="CAH1115596.1"/>
    <property type="molecule type" value="Genomic_DNA"/>
</dbReference>
<evidence type="ECO:0000256" key="7">
    <source>
        <dbReference type="PROSITE-ProRule" id="PRU00646"/>
    </source>
</evidence>
<feature type="domain" description="VPS37 C-terminal" evidence="8">
    <location>
        <begin position="245"/>
        <end position="331"/>
    </location>
</feature>
<evidence type="ECO:0000313" key="9">
    <source>
        <dbReference type="EMBL" id="CAH1115596.1"/>
    </source>
</evidence>
<dbReference type="PANTHER" id="PTHR13678:SF25">
    <property type="entry name" value="EG:115C2.5 PROTEIN"/>
    <property type="match status" value="1"/>
</dbReference>
<dbReference type="GO" id="GO:0031902">
    <property type="term" value="C:late endosome membrane"/>
    <property type="evidence" value="ECO:0007669"/>
    <property type="project" value="UniProtKB-SubCell"/>
</dbReference>
<evidence type="ECO:0000256" key="1">
    <source>
        <dbReference type="ARBA" id="ARBA00004633"/>
    </source>
</evidence>
<evidence type="ECO:0000256" key="2">
    <source>
        <dbReference type="ARBA" id="ARBA00007617"/>
    </source>
</evidence>
<reference evidence="9" key="1">
    <citation type="submission" date="2022-01" db="EMBL/GenBank/DDBJ databases">
        <authorList>
            <person name="King R."/>
        </authorList>
    </citation>
    <scope>NUCLEOTIDE SEQUENCE</scope>
</reference>
<dbReference type="GO" id="GO:0006612">
    <property type="term" value="P:protein targeting to membrane"/>
    <property type="evidence" value="ECO:0007669"/>
    <property type="project" value="TreeGrafter"/>
</dbReference>
<evidence type="ECO:0000256" key="6">
    <source>
        <dbReference type="ARBA" id="ARBA00025010"/>
    </source>
</evidence>
<dbReference type="PANTHER" id="PTHR13678">
    <property type="entry name" value="VACUOLAR PROTEIN SORTING-ASSOCIATED PROTEIN 37"/>
    <property type="match status" value="1"/>
</dbReference>
<dbReference type="InterPro" id="IPR037202">
    <property type="entry name" value="ESCRT_assembly_dom"/>
</dbReference>
<evidence type="ECO:0000256" key="3">
    <source>
        <dbReference type="ARBA" id="ARBA00022448"/>
    </source>
</evidence>
<protein>
    <recommendedName>
        <fullName evidence="8">VPS37 C-terminal domain-containing protein</fullName>
    </recommendedName>
</protein>
<dbReference type="CDD" id="cd11685">
    <property type="entry name" value="UEV_TSG101-like"/>
    <property type="match status" value="1"/>
</dbReference>
<dbReference type="AlphaFoldDB" id="A0A9P0GMU1"/>
<comment type="function">
    <text evidence="6">Component of the ESCRT-I complex, a regulator of vesicular trafficking process. Required for the sorting of endocytic ubiquitinated cargos into multivesicular bodies. May be involved in cell growth and differentiation.</text>
</comment>
<dbReference type="GO" id="GO:0043162">
    <property type="term" value="P:ubiquitin-dependent protein catabolic process via the multivesicular body sorting pathway"/>
    <property type="evidence" value="ECO:0007669"/>
    <property type="project" value="TreeGrafter"/>
</dbReference>
<evidence type="ECO:0000313" key="10">
    <source>
        <dbReference type="Proteomes" id="UP001153636"/>
    </source>
</evidence>
<dbReference type="GO" id="GO:0006623">
    <property type="term" value="P:protein targeting to vacuole"/>
    <property type="evidence" value="ECO:0007669"/>
    <property type="project" value="TreeGrafter"/>
</dbReference>
<dbReference type="PROSITE" id="PS51314">
    <property type="entry name" value="VPS37_C"/>
    <property type="match status" value="1"/>
</dbReference>
<dbReference type="OrthoDB" id="10260857at2759"/>
<proteinExistence type="inferred from homology"/>
<dbReference type="SUPFAM" id="SSF140111">
    <property type="entry name" value="Endosomal sorting complex assembly domain"/>
    <property type="match status" value="1"/>
</dbReference>
<dbReference type="Gene3D" id="1.10.287.660">
    <property type="entry name" value="Helix hairpin bin"/>
    <property type="match status" value="1"/>
</dbReference>
<evidence type="ECO:0000259" key="8">
    <source>
        <dbReference type="PROSITE" id="PS51314"/>
    </source>
</evidence>
<keyword evidence="3 7" id="KW-0813">Transport</keyword>
<gene>
    <name evidence="9" type="ORF">PSYICH_LOCUS15587</name>
</gene>
<accession>A0A9P0GMU1</accession>
<name>A0A9P0GMU1_9CUCU</name>
<comment type="subcellular location">
    <subcellularLocation>
        <location evidence="1">Late endosome membrane</location>
        <topology evidence="1">Peripheral membrane protein</topology>
    </subcellularLocation>
</comment>
<dbReference type="GO" id="GO:0000813">
    <property type="term" value="C:ESCRT I complex"/>
    <property type="evidence" value="ECO:0007669"/>
    <property type="project" value="UniProtKB-ARBA"/>
</dbReference>
<keyword evidence="10" id="KW-1185">Reference proteome</keyword>
<dbReference type="InterPro" id="IPR009851">
    <property type="entry name" value="Mod_r"/>
</dbReference>
<dbReference type="Pfam" id="PF07200">
    <property type="entry name" value="Mod_r"/>
    <property type="match status" value="1"/>
</dbReference>